<dbReference type="Pfam" id="PF04909">
    <property type="entry name" value="Amidohydro_2"/>
    <property type="match status" value="1"/>
</dbReference>
<dbReference type="InterPro" id="IPR006680">
    <property type="entry name" value="Amidohydro-rel"/>
</dbReference>
<dbReference type="Proteomes" id="UP000272051">
    <property type="component" value="Unassembled WGS sequence"/>
</dbReference>
<sequence>MLESLKIIDCHVHLGYALTRDEILDSMQKYGIEKAVVFAFPTEAAHDSRVNDLVLTQSRVAKVFIPFFYVMDDLKLPLSFEEFRGVKWHWVRGVAHMQSNLSVLIDPSFKSFVDKVLEADVPVILEEDFEFTVNFVAKAEGVKVIIPHMGLLGGSPKMFIDKFKNVEDVYFDTSLASSDVILEGIKALGANRIVFGSDMPFGEQGRELDKILKLDIADDDKRKILYDNLAKLLRVTS</sequence>
<dbReference type="SUPFAM" id="SSF51556">
    <property type="entry name" value="Metallo-dependent hydrolases"/>
    <property type="match status" value="1"/>
</dbReference>
<dbReference type="EMBL" id="QMQX01000142">
    <property type="protein sequence ID" value="RLE50954.1"/>
    <property type="molecule type" value="Genomic_DNA"/>
</dbReference>
<dbReference type="GO" id="GO:0016787">
    <property type="term" value="F:hydrolase activity"/>
    <property type="evidence" value="ECO:0007669"/>
    <property type="project" value="InterPro"/>
</dbReference>
<evidence type="ECO:0000259" key="1">
    <source>
        <dbReference type="Pfam" id="PF04909"/>
    </source>
</evidence>
<reference evidence="2 3" key="1">
    <citation type="submission" date="2018-06" db="EMBL/GenBank/DDBJ databases">
        <title>Extensive metabolic versatility and redundancy in microbially diverse, dynamic hydrothermal sediments.</title>
        <authorList>
            <person name="Dombrowski N."/>
            <person name="Teske A."/>
            <person name="Baker B.J."/>
        </authorList>
    </citation>
    <scope>NUCLEOTIDE SEQUENCE [LARGE SCALE GENOMIC DNA]</scope>
    <source>
        <strain evidence="2">B34_G17</strain>
    </source>
</reference>
<dbReference type="AlphaFoldDB" id="A0A497EU91"/>
<evidence type="ECO:0000313" key="2">
    <source>
        <dbReference type="EMBL" id="RLE50954.1"/>
    </source>
</evidence>
<dbReference type="InterPro" id="IPR032466">
    <property type="entry name" value="Metal_Hydrolase"/>
</dbReference>
<comment type="caution">
    <text evidence="2">The sequence shown here is derived from an EMBL/GenBank/DDBJ whole genome shotgun (WGS) entry which is preliminary data.</text>
</comment>
<dbReference type="Gene3D" id="3.20.20.140">
    <property type="entry name" value="Metal-dependent hydrolases"/>
    <property type="match status" value="1"/>
</dbReference>
<proteinExistence type="predicted"/>
<name>A0A497EU91_9CREN</name>
<accession>A0A497EU91</accession>
<protein>
    <recommendedName>
        <fullName evidence="1">Amidohydrolase-related domain-containing protein</fullName>
    </recommendedName>
</protein>
<organism evidence="2 3">
    <name type="scientific">Thermoproteota archaeon</name>
    <dbReference type="NCBI Taxonomy" id="2056631"/>
    <lineage>
        <taxon>Archaea</taxon>
        <taxon>Thermoproteota</taxon>
    </lineage>
</organism>
<feature type="domain" description="Amidohydrolase-related" evidence="1">
    <location>
        <begin position="28"/>
        <end position="234"/>
    </location>
</feature>
<gene>
    <name evidence="2" type="ORF">DRJ33_06765</name>
</gene>
<evidence type="ECO:0000313" key="3">
    <source>
        <dbReference type="Proteomes" id="UP000272051"/>
    </source>
</evidence>